<dbReference type="Pfam" id="PF25095">
    <property type="entry name" value="C2H2-zf_KIN17"/>
    <property type="match status" value="1"/>
</dbReference>
<accession>A0A1D8NME1</accession>
<organism evidence="7 8">
    <name type="scientific">Yarrowia lipolytica</name>
    <name type="common">Candida lipolytica</name>
    <dbReference type="NCBI Taxonomy" id="4952"/>
    <lineage>
        <taxon>Eukaryota</taxon>
        <taxon>Fungi</taxon>
        <taxon>Dikarya</taxon>
        <taxon>Ascomycota</taxon>
        <taxon>Saccharomycotina</taxon>
        <taxon>Dipodascomycetes</taxon>
        <taxon>Dipodascales</taxon>
        <taxon>Dipodascales incertae sedis</taxon>
        <taxon>Yarrowia</taxon>
    </lineage>
</organism>
<evidence type="ECO:0000313" key="8">
    <source>
        <dbReference type="Proteomes" id="UP000182444"/>
    </source>
</evidence>
<name>A0A1D8NME1_YARLL</name>
<dbReference type="AlphaFoldDB" id="A0A1D8NME1"/>
<dbReference type="GO" id="GO:0005634">
    <property type="term" value="C:nucleus"/>
    <property type="evidence" value="ECO:0007669"/>
    <property type="project" value="TreeGrafter"/>
</dbReference>
<dbReference type="EMBL" id="CP017558">
    <property type="protein sequence ID" value="AOW06797.1"/>
    <property type="molecule type" value="Genomic_DNA"/>
</dbReference>
<dbReference type="InterPro" id="IPR038254">
    <property type="entry name" value="KIN17_WH-like_sf"/>
</dbReference>
<evidence type="ECO:0000259" key="6">
    <source>
        <dbReference type="SMART" id="SM01253"/>
    </source>
</evidence>
<dbReference type="GO" id="GO:0008270">
    <property type="term" value="F:zinc ion binding"/>
    <property type="evidence" value="ECO:0007669"/>
    <property type="project" value="UniProtKB-KW"/>
</dbReference>
<evidence type="ECO:0000313" key="7">
    <source>
        <dbReference type="EMBL" id="AOW06797.1"/>
    </source>
</evidence>
<dbReference type="GO" id="GO:0003690">
    <property type="term" value="F:double-stranded DNA binding"/>
    <property type="evidence" value="ECO:0007669"/>
    <property type="project" value="TreeGrafter"/>
</dbReference>
<dbReference type="SUPFAM" id="SSF57667">
    <property type="entry name" value="beta-beta-alpha zinc fingers"/>
    <property type="match status" value="1"/>
</dbReference>
<evidence type="ECO:0000256" key="2">
    <source>
        <dbReference type="ARBA" id="ARBA00022723"/>
    </source>
</evidence>
<dbReference type="SMART" id="SM01253">
    <property type="entry name" value="Kin17_mid"/>
    <property type="match status" value="1"/>
</dbReference>
<dbReference type="InterPro" id="IPR037321">
    <property type="entry name" value="KIN17-like"/>
</dbReference>
<protein>
    <recommendedName>
        <fullName evidence="6">DNA/RNA-binding protein Kin17 WH-like domain-containing protein</fullName>
    </recommendedName>
</protein>
<proteinExistence type="inferred from homology"/>
<feature type="domain" description="DNA/RNA-binding protein Kin17 WH-like" evidence="6">
    <location>
        <begin position="118"/>
        <end position="244"/>
    </location>
</feature>
<dbReference type="InterPro" id="IPR019447">
    <property type="entry name" value="DNA/RNA-bd_Kin17_WH-like_dom"/>
</dbReference>
<evidence type="ECO:0000256" key="4">
    <source>
        <dbReference type="ARBA" id="ARBA00022833"/>
    </source>
</evidence>
<dbReference type="eggNOG" id="KOG2837">
    <property type="taxonomic scope" value="Eukaryota"/>
</dbReference>
<comment type="similarity">
    <text evidence="1">Belongs to the KIN17 family.</text>
</comment>
<dbReference type="GeneID" id="2908452"/>
<dbReference type="GO" id="GO:0006260">
    <property type="term" value="P:DNA replication"/>
    <property type="evidence" value="ECO:0007669"/>
    <property type="project" value="TreeGrafter"/>
</dbReference>
<dbReference type="Gene3D" id="1.10.10.2030">
    <property type="entry name" value="DNA/RNA-binding protein Kin17, conserved domain"/>
    <property type="match status" value="1"/>
</dbReference>
<feature type="compositionally biased region" description="Basic and acidic residues" evidence="5">
    <location>
        <begin position="300"/>
        <end position="312"/>
    </location>
</feature>
<feature type="compositionally biased region" description="Basic and acidic residues" evidence="5">
    <location>
        <begin position="274"/>
        <end position="283"/>
    </location>
</feature>
<dbReference type="VEuPathDB" id="FungiDB:YALI1_F10616g"/>
<dbReference type="GO" id="GO:0006974">
    <property type="term" value="P:DNA damage response"/>
    <property type="evidence" value="ECO:0007669"/>
    <property type="project" value="TreeGrafter"/>
</dbReference>
<keyword evidence="4" id="KW-0862">Zinc</keyword>
<keyword evidence="2" id="KW-0479">Metal-binding</keyword>
<gene>
    <name evidence="7" type="ORF">YALI1_F10616g</name>
</gene>
<evidence type="ECO:0000256" key="3">
    <source>
        <dbReference type="ARBA" id="ARBA00022771"/>
    </source>
</evidence>
<feature type="region of interest" description="Disordered" evidence="5">
    <location>
        <begin position="273"/>
        <end position="322"/>
    </location>
</feature>
<dbReference type="RefSeq" id="XP_505111.3">
    <property type="nucleotide sequence ID" value="XM_505111.3"/>
</dbReference>
<evidence type="ECO:0000256" key="5">
    <source>
        <dbReference type="SAM" id="MobiDB-lite"/>
    </source>
</evidence>
<dbReference type="InterPro" id="IPR036236">
    <property type="entry name" value="Znf_C2H2_sf"/>
</dbReference>
<dbReference type="PANTHER" id="PTHR12805">
    <property type="entry name" value="KIN17 KIN, ANTIGENIC DETERMINANT OF RECA PROTEIN HOMOLOG"/>
    <property type="match status" value="1"/>
</dbReference>
<dbReference type="PANTHER" id="PTHR12805:SF0">
    <property type="entry name" value="DNA_RNA-BINDING PROTEIN KIN17"/>
    <property type="match status" value="1"/>
</dbReference>
<dbReference type="Pfam" id="PF10357">
    <property type="entry name" value="WH_KIN17"/>
    <property type="match status" value="1"/>
</dbReference>
<sequence length="322" mass="36685">MCYCGKLLLSVDSHSVDSHSGLPSRSLPYISRHVTVIVHKLCQVKKLGIIFTLNTTPKTSYTAVITMGKAEFGTPKYIANRMKSRGLQKLKWFCQVCEKQCRDENGYKCHVQSESHQRQMLLLGENARKHIGQYSRDFQTDFLSQLRMSHGEKRVNANRFYNEYIQNKEHVHMNATQWASLSAFVKHLADKKICHVEETDKEGLTIAYIDNSAASLERKQMAAKKSGAEDTETMERKRIEAEVKKAKENGVVEEVKEAVLTKTDAPIQLSLGLKKAETQPEKPKVKKNPFGAAKSKVSKPKPEKAEKDDVFKKLMLQDMKRR</sequence>
<evidence type="ECO:0000256" key="1">
    <source>
        <dbReference type="ARBA" id="ARBA00008517"/>
    </source>
</evidence>
<reference evidence="7 8" key="1">
    <citation type="journal article" date="2016" name="PLoS ONE">
        <title>Sequence Assembly of Yarrowia lipolytica Strain W29/CLIB89 Shows Transposable Element Diversity.</title>
        <authorList>
            <person name="Magnan C."/>
            <person name="Yu J."/>
            <person name="Chang I."/>
            <person name="Jahn E."/>
            <person name="Kanomata Y."/>
            <person name="Wu J."/>
            <person name="Zeller M."/>
            <person name="Oakes M."/>
            <person name="Baldi P."/>
            <person name="Sandmeyer S."/>
        </authorList>
    </citation>
    <scope>NUCLEOTIDE SEQUENCE [LARGE SCALE GENOMIC DNA]</scope>
    <source>
        <strain evidence="8">CLIB89(W29)</strain>
    </source>
</reference>
<dbReference type="VEuPathDB" id="FungiDB:YALI0_F07238g"/>
<dbReference type="InterPro" id="IPR056767">
    <property type="entry name" value="C2H2-Znf_KIN17"/>
</dbReference>
<keyword evidence="3" id="KW-0863">Zinc-finger</keyword>
<dbReference type="Proteomes" id="UP000182444">
    <property type="component" value="Chromosome 1F"/>
</dbReference>
<dbReference type="KEGG" id="yli:2908452"/>
<dbReference type="FunFam" id="1.10.10.2030:FF:000001">
    <property type="entry name" value="DNA/RNA-binding protein KIN17, putative"/>
    <property type="match status" value="1"/>
</dbReference>